<evidence type="ECO:0000313" key="1">
    <source>
        <dbReference type="EMBL" id="XDU71470.1"/>
    </source>
</evidence>
<dbReference type="EMBL" id="CP165628">
    <property type="protein sequence ID" value="XDU71470.1"/>
    <property type="molecule type" value="Genomic_DNA"/>
</dbReference>
<proteinExistence type="predicted"/>
<protein>
    <submittedName>
        <fullName evidence="1">DUF943 family protein</fullName>
    </submittedName>
</protein>
<accession>A0AB39VNN9</accession>
<dbReference type="InterPro" id="IPR010351">
    <property type="entry name" value="DUF943"/>
</dbReference>
<organism evidence="1">
    <name type="scientific">Rouxiella sp. WC2420</name>
    <dbReference type="NCBI Taxonomy" id="3234145"/>
    <lineage>
        <taxon>Bacteria</taxon>
        <taxon>Pseudomonadati</taxon>
        <taxon>Pseudomonadota</taxon>
        <taxon>Gammaproteobacteria</taxon>
        <taxon>Enterobacterales</taxon>
        <taxon>Yersiniaceae</taxon>
        <taxon>Rouxiella</taxon>
    </lineage>
</organism>
<dbReference type="Pfam" id="PF06092">
    <property type="entry name" value="DUF943"/>
    <property type="match status" value="1"/>
</dbReference>
<sequence length="130" mass="15426">MSKLKKLLLIFVIAFLCLIWRITRPVEIIAVHDGNTLLVKNFPLFKYQQISWWENNKKNIHEKYKIPSLYNDGSYMVFILNYGEGYRVDRNTDQDSDLLCFEDMKVAANCIEKDPLFMVHRASASRVYYH</sequence>
<gene>
    <name evidence="1" type="ORF">AB3G37_18250</name>
</gene>
<dbReference type="RefSeq" id="WP_369788713.1">
    <property type="nucleotide sequence ID" value="NZ_CP165628.1"/>
</dbReference>
<reference evidence="1" key="1">
    <citation type="submission" date="2024-07" db="EMBL/GenBank/DDBJ databases">
        <authorList>
            <person name="Biller S.J."/>
        </authorList>
    </citation>
    <scope>NUCLEOTIDE SEQUENCE</scope>
    <source>
        <strain evidence="1">WC2420</strain>
    </source>
</reference>
<dbReference type="AlphaFoldDB" id="A0AB39VNN9"/>
<name>A0AB39VNN9_9GAMM</name>